<dbReference type="InterPro" id="IPR029028">
    <property type="entry name" value="Alpha/beta_knot_MTases"/>
</dbReference>
<evidence type="ECO:0000256" key="4">
    <source>
        <dbReference type="ARBA" id="ARBA00013673"/>
    </source>
</evidence>
<feature type="domain" description="Ribosomal RNA small subunit methyltransferase E PUA-like" evidence="14">
    <location>
        <begin position="36"/>
        <end position="79"/>
    </location>
</feature>
<evidence type="ECO:0000256" key="8">
    <source>
        <dbReference type="ARBA" id="ARBA00022679"/>
    </source>
</evidence>
<feature type="domain" description="Ribosomal RNA small subunit methyltransferase E methyltransferase" evidence="13">
    <location>
        <begin position="88"/>
        <end position="247"/>
    </location>
</feature>
<comment type="similarity">
    <text evidence="2 12">Belongs to the RNA methyltransferase RsmE family.</text>
</comment>
<dbReference type="InterPro" id="IPR046887">
    <property type="entry name" value="RsmE_PUA-like"/>
</dbReference>
<dbReference type="Pfam" id="PF20260">
    <property type="entry name" value="PUA_4"/>
    <property type="match status" value="1"/>
</dbReference>
<evidence type="ECO:0000256" key="7">
    <source>
        <dbReference type="ARBA" id="ARBA00022603"/>
    </source>
</evidence>
<evidence type="ECO:0000256" key="12">
    <source>
        <dbReference type="PIRNR" id="PIRNR015601"/>
    </source>
</evidence>
<dbReference type="SUPFAM" id="SSF75217">
    <property type="entry name" value="alpha/beta knot"/>
    <property type="match status" value="1"/>
</dbReference>
<keyword evidence="5 12" id="KW-0963">Cytoplasm</keyword>
<dbReference type="InterPro" id="IPR046886">
    <property type="entry name" value="RsmE_MTase_dom"/>
</dbReference>
<dbReference type="CDD" id="cd18084">
    <property type="entry name" value="RsmE-like"/>
    <property type="match status" value="1"/>
</dbReference>
<dbReference type="InterPro" id="IPR006700">
    <property type="entry name" value="RsmE"/>
</dbReference>
<gene>
    <name evidence="15" type="ORF">BLTE_23490</name>
</gene>
<dbReference type="Proteomes" id="UP000266934">
    <property type="component" value="Chromosome"/>
</dbReference>
<keyword evidence="9 12" id="KW-0949">S-adenosyl-L-methionine</keyword>
<evidence type="ECO:0000256" key="6">
    <source>
        <dbReference type="ARBA" id="ARBA00022552"/>
    </source>
</evidence>
<evidence type="ECO:0000256" key="2">
    <source>
        <dbReference type="ARBA" id="ARBA00005528"/>
    </source>
</evidence>
<dbReference type="Gene3D" id="2.40.240.20">
    <property type="entry name" value="Hypothetical PUA domain-like, domain 1"/>
    <property type="match status" value="1"/>
</dbReference>
<organism evidence="15 16">
    <name type="scientific">Blastochloris tepida</name>
    <dbReference type="NCBI Taxonomy" id="2233851"/>
    <lineage>
        <taxon>Bacteria</taxon>
        <taxon>Pseudomonadati</taxon>
        <taxon>Pseudomonadota</taxon>
        <taxon>Alphaproteobacteria</taxon>
        <taxon>Hyphomicrobiales</taxon>
        <taxon>Blastochloridaceae</taxon>
        <taxon>Blastochloris</taxon>
    </lineage>
</organism>
<dbReference type="NCBIfam" id="NF008696">
    <property type="entry name" value="PRK11713.3-5"/>
    <property type="match status" value="1"/>
</dbReference>
<evidence type="ECO:0000256" key="1">
    <source>
        <dbReference type="ARBA" id="ARBA00004496"/>
    </source>
</evidence>
<dbReference type="SUPFAM" id="SSF88697">
    <property type="entry name" value="PUA domain-like"/>
    <property type="match status" value="1"/>
</dbReference>
<dbReference type="PANTHER" id="PTHR30027">
    <property type="entry name" value="RIBOSOMAL RNA SMALL SUBUNIT METHYLTRANSFERASE E"/>
    <property type="match status" value="1"/>
</dbReference>
<evidence type="ECO:0000259" key="13">
    <source>
        <dbReference type="Pfam" id="PF04452"/>
    </source>
</evidence>
<sequence length="254" mass="27541">MYPIEHPAMAAYEFDAVRLFAEGTFAPDAEISIGPDATNYLANVLRLRVGDEFLLFNGRDGEWRARIADLKKRGATLVLAGRTRPQTAPCDLWYLFAPLKHARLDYMVQKAVEMGASLLQPVMTRRTQASRVNLERMHANAIEAAEQCGILSVAEVRPPAALDDLLAAWPAERTLVFCDEDAPPGGAPTALAAAPEGPLAVLVGPEGGFDPIERERLRALPGVVRLSLGPRILRADTAAVAALALVQAIRGDWR</sequence>
<dbReference type="GO" id="GO:0070475">
    <property type="term" value="P:rRNA base methylation"/>
    <property type="evidence" value="ECO:0007669"/>
    <property type="project" value="TreeGrafter"/>
</dbReference>
<keyword evidence="6 12" id="KW-0698">rRNA processing</keyword>
<dbReference type="EMBL" id="AP018907">
    <property type="protein sequence ID" value="BBF93664.1"/>
    <property type="molecule type" value="Genomic_DNA"/>
</dbReference>
<evidence type="ECO:0000313" key="16">
    <source>
        <dbReference type="Proteomes" id="UP000266934"/>
    </source>
</evidence>
<dbReference type="NCBIfam" id="TIGR00046">
    <property type="entry name" value="RsmE family RNA methyltransferase"/>
    <property type="match status" value="1"/>
</dbReference>
<evidence type="ECO:0000313" key="15">
    <source>
        <dbReference type="EMBL" id="BBF93664.1"/>
    </source>
</evidence>
<dbReference type="GO" id="GO:0005737">
    <property type="term" value="C:cytoplasm"/>
    <property type="evidence" value="ECO:0007669"/>
    <property type="project" value="UniProtKB-SubCell"/>
</dbReference>
<protein>
    <recommendedName>
        <fullName evidence="4 12">Ribosomal RNA small subunit methyltransferase E</fullName>
        <ecNumber evidence="3 12">2.1.1.193</ecNumber>
    </recommendedName>
</protein>
<dbReference type="EC" id="2.1.1.193" evidence="3 12"/>
<dbReference type="InterPro" id="IPR029026">
    <property type="entry name" value="tRNA_m1G_MTases_N"/>
</dbReference>
<comment type="subcellular location">
    <subcellularLocation>
        <location evidence="1 12">Cytoplasm</location>
    </subcellularLocation>
</comment>
<proteinExistence type="inferred from homology"/>
<reference evidence="15 16" key="1">
    <citation type="submission" date="2018-08" db="EMBL/GenBank/DDBJ databases">
        <title>Complete genome sequencing of Blastochloris tepida GI.</title>
        <authorList>
            <person name="Tsukatani Y."/>
            <person name="Mori H."/>
        </authorList>
    </citation>
    <scope>NUCLEOTIDE SEQUENCE [LARGE SCALE GENOMIC DNA]</scope>
    <source>
        <strain evidence="15 16">GI</strain>
    </source>
</reference>
<evidence type="ECO:0000256" key="9">
    <source>
        <dbReference type="ARBA" id="ARBA00022691"/>
    </source>
</evidence>
<dbReference type="PIRSF" id="PIRSF015601">
    <property type="entry name" value="MTase_slr0722"/>
    <property type="match status" value="1"/>
</dbReference>
<keyword evidence="8 12" id="KW-0808">Transferase</keyword>
<keyword evidence="16" id="KW-1185">Reference proteome</keyword>
<evidence type="ECO:0000256" key="3">
    <source>
        <dbReference type="ARBA" id="ARBA00012328"/>
    </source>
</evidence>
<dbReference type="InterPro" id="IPR015947">
    <property type="entry name" value="PUA-like_sf"/>
</dbReference>
<name>A0A348G281_9HYPH</name>
<evidence type="ECO:0000256" key="11">
    <source>
        <dbReference type="ARBA" id="ARBA00047944"/>
    </source>
</evidence>
<keyword evidence="7 12" id="KW-0489">Methyltransferase</keyword>
<dbReference type="Pfam" id="PF04452">
    <property type="entry name" value="Methyltrans_RNA"/>
    <property type="match status" value="1"/>
</dbReference>
<dbReference type="KEGG" id="blag:BLTE_23490"/>
<evidence type="ECO:0000256" key="5">
    <source>
        <dbReference type="ARBA" id="ARBA00022490"/>
    </source>
</evidence>
<dbReference type="Gene3D" id="3.40.1280.10">
    <property type="match status" value="1"/>
</dbReference>
<comment type="function">
    <text evidence="10 12">Specifically methylates the N3 position of the uracil ring of uridine 1498 (m3U1498) in 16S rRNA. Acts on the fully assembled 30S ribosomal subunit.</text>
</comment>
<accession>A0A348G281</accession>
<dbReference type="GO" id="GO:0070042">
    <property type="term" value="F:rRNA (uridine-N3-)-methyltransferase activity"/>
    <property type="evidence" value="ECO:0007669"/>
    <property type="project" value="TreeGrafter"/>
</dbReference>
<dbReference type="PANTHER" id="PTHR30027:SF3">
    <property type="entry name" value="16S RRNA (URACIL(1498)-N(3))-METHYLTRANSFERASE"/>
    <property type="match status" value="1"/>
</dbReference>
<evidence type="ECO:0000256" key="10">
    <source>
        <dbReference type="ARBA" id="ARBA00025699"/>
    </source>
</evidence>
<comment type="catalytic activity">
    <reaction evidence="11 12">
        <text>uridine(1498) in 16S rRNA + S-adenosyl-L-methionine = N(3)-methyluridine(1498) in 16S rRNA + S-adenosyl-L-homocysteine + H(+)</text>
        <dbReference type="Rhea" id="RHEA:42920"/>
        <dbReference type="Rhea" id="RHEA-COMP:10283"/>
        <dbReference type="Rhea" id="RHEA-COMP:10284"/>
        <dbReference type="ChEBI" id="CHEBI:15378"/>
        <dbReference type="ChEBI" id="CHEBI:57856"/>
        <dbReference type="ChEBI" id="CHEBI:59789"/>
        <dbReference type="ChEBI" id="CHEBI:65315"/>
        <dbReference type="ChEBI" id="CHEBI:74502"/>
        <dbReference type="EC" id="2.1.1.193"/>
    </reaction>
</comment>
<dbReference type="AlphaFoldDB" id="A0A348G281"/>
<evidence type="ECO:0000259" key="14">
    <source>
        <dbReference type="Pfam" id="PF20260"/>
    </source>
</evidence>